<evidence type="ECO:0000256" key="2">
    <source>
        <dbReference type="SAM" id="MobiDB-lite"/>
    </source>
</evidence>
<keyword evidence="6" id="KW-1185">Reference proteome</keyword>
<evidence type="ECO:0000256" key="3">
    <source>
        <dbReference type="SAM" id="Phobius"/>
    </source>
</evidence>
<dbReference type="InterPro" id="IPR052016">
    <property type="entry name" value="Bact_Sigma-Reg"/>
</dbReference>
<dbReference type="Pfam" id="PF07228">
    <property type="entry name" value="SpoIIE"/>
    <property type="match status" value="1"/>
</dbReference>
<evidence type="ECO:0000313" key="5">
    <source>
        <dbReference type="EMBL" id="NJQ00346.1"/>
    </source>
</evidence>
<dbReference type="InterPro" id="IPR036457">
    <property type="entry name" value="PPM-type-like_dom_sf"/>
</dbReference>
<evidence type="ECO:0000259" key="4">
    <source>
        <dbReference type="SMART" id="SM00331"/>
    </source>
</evidence>
<accession>A0ABX1BRM9</accession>
<feature type="transmembrane region" description="Helical" evidence="3">
    <location>
        <begin position="30"/>
        <end position="48"/>
    </location>
</feature>
<protein>
    <submittedName>
        <fullName evidence="5">Serine/threonine-protein phosphatase</fullName>
    </submittedName>
</protein>
<name>A0ABX1BRM9_9ACTN</name>
<keyword evidence="3" id="KW-0472">Membrane</keyword>
<dbReference type="PANTHER" id="PTHR43156:SF2">
    <property type="entry name" value="STAGE II SPORULATION PROTEIN E"/>
    <property type="match status" value="1"/>
</dbReference>
<keyword evidence="3" id="KW-1133">Transmembrane helix</keyword>
<dbReference type="Proteomes" id="UP000695264">
    <property type="component" value="Unassembled WGS sequence"/>
</dbReference>
<keyword evidence="3" id="KW-0812">Transmembrane</keyword>
<evidence type="ECO:0000313" key="6">
    <source>
        <dbReference type="Proteomes" id="UP000695264"/>
    </source>
</evidence>
<reference evidence="5 6" key="1">
    <citation type="submission" date="2020-03" db="EMBL/GenBank/DDBJ databases">
        <title>WGS of actinomycetes isolated from Thailand.</title>
        <authorList>
            <person name="Thawai C."/>
        </authorList>
    </citation>
    <scope>NUCLEOTIDE SEQUENCE [LARGE SCALE GENOMIC DNA]</scope>
    <source>
        <strain evidence="5 6">PLAI 1-29</strain>
    </source>
</reference>
<keyword evidence="1" id="KW-0378">Hydrolase</keyword>
<gene>
    <name evidence="5" type="ORF">HCK00_07305</name>
</gene>
<organism evidence="5 6">
    <name type="scientific">Streptomyces zingiberis</name>
    <dbReference type="NCBI Taxonomy" id="2053010"/>
    <lineage>
        <taxon>Bacteria</taxon>
        <taxon>Bacillati</taxon>
        <taxon>Actinomycetota</taxon>
        <taxon>Actinomycetes</taxon>
        <taxon>Kitasatosporales</taxon>
        <taxon>Streptomycetaceae</taxon>
        <taxon>Streptomyces</taxon>
    </lineage>
</organism>
<proteinExistence type="predicted"/>
<dbReference type="SMART" id="SM00331">
    <property type="entry name" value="PP2C_SIG"/>
    <property type="match status" value="1"/>
</dbReference>
<comment type="caution">
    <text evidence="5">The sequence shown here is derived from an EMBL/GenBank/DDBJ whole genome shotgun (WGS) entry which is preliminary data.</text>
</comment>
<evidence type="ECO:0000256" key="1">
    <source>
        <dbReference type="ARBA" id="ARBA00022801"/>
    </source>
</evidence>
<dbReference type="PANTHER" id="PTHR43156">
    <property type="entry name" value="STAGE II SPORULATION PROTEIN E-RELATED"/>
    <property type="match status" value="1"/>
</dbReference>
<feature type="region of interest" description="Disordered" evidence="2">
    <location>
        <begin position="356"/>
        <end position="378"/>
    </location>
</feature>
<dbReference type="Gene3D" id="3.60.40.10">
    <property type="entry name" value="PPM-type phosphatase domain"/>
    <property type="match status" value="1"/>
</dbReference>
<feature type="domain" description="PPM-type phosphatase" evidence="4">
    <location>
        <begin position="129"/>
        <end position="352"/>
    </location>
</feature>
<sequence>MLKAPALAALVVLVSVLLYALDLVTDAQGRVVSIVAFLSAIVAGVGTVRQTVVTAVWSTVVEFSALAHIRLSLVDTYAPSISTALFGALSVAACRYRVRRDAEVLRLRSAAAALQRQLLRPLPTCTPEVMVHGLYLPVEEDSMVGGDVYEVAPSPWGTRVLIADVQGKGLPAMGSTFSVLGAFREAAQREADLLAVVTALDEAVARHNRYAGRSGEPERFVTALVLDFGTTATVEAVNCGHLTPLTLGPDPARGGPVPLAEPPGVPLGLLPLAPGPRRVERFDLPAEATLLVFTDGVTDSRDRQGRFYPLDERVRAWSGLPASRLAPAVAADLRAFTGGVQRDDIALLAIDRVPAGAAPQGDGPCGAPGTDTAVRQAP</sequence>
<dbReference type="EMBL" id="JAATEN010000004">
    <property type="protein sequence ID" value="NJQ00346.1"/>
    <property type="molecule type" value="Genomic_DNA"/>
</dbReference>
<dbReference type="InterPro" id="IPR001932">
    <property type="entry name" value="PPM-type_phosphatase-like_dom"/>
</dbReference>